<dbReference type="HAMAP" id="MF_02090">
    <property type="entry name" value="NadE_glutamine_dep"/>
    <property type="match status" value="1"/>
</dbReference>
<comment type="pathway">
    <text evidence="1">Cofactor biosynthesis; NAD(+) biosynthesis; NAD(+) from deamido-NAD(+) (L-Gln route): step 1/1.</text>
</comment>
<dbReference type="Gene3D" id="3.60.110.10">
    <property type="entry name" value="Carbon-nitrogen hydrolase"/>
    <property type="match status" value="1"/>
</dbReference>
<keyword evidence="6" id="KW-0547">Nucleotide-binding</keyword>
<keyword evidence="14" id="KW-1185">Reference proteome</keyword>
<evidence type="ECO:0000256" key="10">
    <source>
        <dbReference type="ARBA" id="ARBA00052340"/>
    </source>
</evidence>
<evidence type="ECO:0000256" key="6">
    <source>
        <dbReference type="ARBA" id="ARBA00022741"/>
    </source>
</evidence>
<name>A0AAE0T4J3_9BIVA</name>
<gene>
    <name evidence="13" type="ORF">CHS0354_025954</name>
</gene>
<dbReference type="CDD" id="cd07570">
    <property type="entry name" value="GAT_Gln-NAD-synth"/>
    <property type="match status" value="1"/>
</dbReference>
<reference evidence="13" key="1">
    <citation type="journal article" date="2021" name="Genome Biol. Evol.">
        <title>A High-Quality Reference Genome for a Parasitic Bivalve with Doubly Uniparental Inheritance (Bivalvia: Unionida).</title>
        <authorList>
            <person name="Smith C.H."/>
        </authorList>
    </citation>
    <scope>NUCLEOTIDE SEQUENCE</scope>
    <source>
        <strain evidence="13">CHS0354</strain>
    </source>
</reference>
<evidence type="ECO:0000256" key="7">
    <source>
        <dbReference type="ARBA" id="ARBA00022840"/>
    </source>
</evidence>
<evidence type="ECO:0000256" key="1">
    <source>
        <dbReference type="ARBA" id="ARBA00005188"/>
    </source>
</evidence>
<dbReference type="Pfam" id="PF00795">
    <property type="entry name" value="CN_hydrolase"/>
    <property type="match status" value="1"/>
</dbReference>
<dbReference type="FunFam" id="3.40.50.620:FF:000036">
    <property type="entry name" value="Glutamine-dependent NAD(+) synthetase"/>
    <property type="match status" value="1"/>
</dbReference>
<evidence type="ECO:0000256" key="2">
    <source>
        <dbReference type="ARBA" id="ARBA00007145"/>
    </source>
</evidence>
<dbReference type="Gene3D" id="3.40.50.620">
    <property type="entry name" value="HUPs"/>
    <property type="match status" value="1"/>
</dbReference>
<dbReference type="GO" id="GO:0004359">
    <property type="term" value="F:glutaminase activity"/>
    <property type="evidence" value="ECO:0007669"/>
    <property type="project" value="InterPro"/>
</dbReference>
<dbReference type="FunFam" id="3.60.110.10:FF:000003">
    <property type="entry name" value="Glutamine-dependent NAD(+) synthetase"/>
    <property type="match status" value="1"/>
</dbReference>
<dbReference type="PROSITE" id="PS50263">
    <property type="entry name" value="CN_HYDROLASE"/>
    <property type="match status" value="1"/>
</dbReference>
<evidence type="ECO:0000256" key="5">
    <source>
        <dbReference type="ARBA" id="ARBA00022598"/>
    </source>
</evidence>
<dbReference type="EC" id="6.3.5.1" evidence="3"/>
<dbReference type="GO" id="GO:0003952">
    <property type="term" value="F:NAD+ synthase (glutamine-hydrolyzing) activity"/>
    <property type="evidence" value="ECO:0007669"/>
    <property type="project" value="UniProtKB-EC"/>
</dbReference>
<dbReference type="CDD" id="cd00553">
    <property type="entry name" value="NAD_synthase"/>
    <property type="match status" value="1"/>
</dbReference>
<evidence type="ECO:0000259" key="12">
    <source>
        <dbReference type="PROSITE" id="PS50263"/>
    </source>
</evidence>
<keyword evidence="8" id="KW-0520">NAD</keyword>
<dbReference type="Pfam" id="PF02540">
    <property type="entry name" value="NAD_synthase"/>
    <property type="match status" value="1"/>
</dbReference>
<dbReference type="PANTHER" id="PTHR23090:SF9">
    <property type="entry name" value="GLUTAMINE-DEPENDENT NAD(+) SYNTHETASE"/>
    <property type="match status" value="1"/>
</dbReference>
<proteinExistence type="inferred from homology"/>
<comment type="similarity">
    <text evidence="2">In the C-terminal section; belongs to the NAD synthetase family.</text>
</comment>
<organism evidence="13 14">
    <name type="scientific">Potamilus streckersoni</name>
    <dbReference type="NCBI Taxonomy" id="2493646"/>
    <lineage>
        <taxon>Eukaryota</taxon>
        <taxon>Metazoa</taxon>
        <taxon>Spiralia</taxon>
        <taxon>Lophotrochozoa</taxon>
        <taxon>Mollusca</taxon>
        <taxon>Bivalvia</taxon>
        <taxon>Autobranchia</taxon>
        <taxon>Heteroconchia</taxon>
        <taxon>Palaeoheterodonta</taxon>
        <taxon>Unionida</taxon>
        <taxon>Unionoidea</taxon>
        <taxon>Unionidae</taxon>
        <taxon>Ambleminae</taxon>
        <taxon>Lampsilini</taxon>
        <taxon>Potamilus</taxon>
    </lineage>
</organism>
<keyword evidence="5" id="KW-0436">Ligase</keyword>
<dbReference type="EMBL" id="JAEAOA010001549">
    <property type="protein sequence ID" value="KAK3603348.1"/>
    <property type="molecule type" value="Genomic_DNA"/>
</dbReference>
<comment type="catalytic activity">
    <reaction evidence="10">
        <text>deamido-NAD(+) + L-glutamine + ATP + H2O = L-glutamate + AMP + diphosphate + NAD(+) + H(+)</text>
        <dbReference type="Rhea" id="RHEA:24384"/>
        <dbReference type="ChEBI" id="CHEBI:15377"/>
        <dbReference type="ChEBI" id="CHEBI:15378"/>
        <dbReference type="ChEBI" id="CHEBI:29985"/>
        <dbReference type="ChEBI" id="CHEBI:30616"/>
        <dbReference type="ChEBI" id="CHEBI:33019"/>
        <dbReference type="ChEBI" id="CHEBI:57540"/>
        <dbReference type="ChEBI" id="CHEBI:58359"/>
        <dbReference type="ChEBI" id="CHEBI:58437"/>
        <dbReference type="ChEBI" id="CHEBI:456215"/>
        <dbReference type="EC" id="6.3.5.1"/>
    </reaction>
</comment>
<dbReference type="InterPro" id="IPR022310">
    <property type="entry name" value="NAD/GMP_synthase"/>
</dbReference>
<evidence type="ECO:0000256" key="8">
    <source>
        <dbReference type="ARBA" id="ARBA00023027"/>
    </source>
</evidence>
<dbReference type="InterPro" id="IPR003010">
    <property type="entry name" value="C-N_Hydrolase"/>
</dbReference>
<dbReference type="GO" id="GO:0005737">
    <property type="term" value="C:cytoplasm"/>
    <property type="evidence" value="ECO:0007669"/>
    <property type="project" value="InterPro"/>
</dbReference>
<dbReference type="SUPFAM" id="SSF52402">
    <property type="entry name" value="Adenine nucleotide alpha hydrolases-like"/>
    <property type="match status" value="1"/>
</dbReference>
<dbReference type="AlphaFoldDB" id="A0AAE0T4J3"/>
<dbReference type="InterPro" id="IPR014729">
    <property type="entry name" value="Rossmann-like_a/b/a_fold"/>
</dbReference>
<comment type="caution">
    <text evidence="13">The sequence shown here is derived from an EMBL/GenBank/DDBJ whole genome shotgun (WGS) entry which is preliminary data.</text>
</comment>
<evidence type="ECO:0000313" key="13">
    <source>
        <dbReference type="EMBL" id="KAK3603348.1"/>
    </source>
</evidence>
<reference evidence="13" key="3">
    <citation type="submission" date="2023-05" db="EMBL/GenBank/DDBJ databases">
        <authorList>
            <person name="Smith C.H."/>
        </authorList>
    </citation>
    <scope>NUCLEOTIDE SEQUENCE</scope>
    <source>
        <strain evidence="13">CHS0354</strain>
        <tissue evidence="13">Mantle</tissue>
    </source>
</reference>
<evidence type="ECO:0000256" key="4">
    <source>
        <dbReference type="ARBA" id="ARBA00017309"/>
    </source>
</evidence>
<keyword evidence="7" id="KW-0067">ATP-binding</keyword>
<evidence type="ECO:0000256" key="9">
    <source>
        <dbReference type="ARBA" id="ARBA00030681"/>
    </source>
</evidence>
<dbReference type="GO" id="GO:0005524">
    <property type="term" value="F:ATP binding"/>
    <property type="evidence" value="ECO:0007669"/>
    <property type="project" value="UniProtKB-KW"/>
</dbReference>
<evidence type="ECO:0000256" key="3">
    <source>
        <dbReference type="ARBA" id="ARBA00012743"/>
    </source>
</evidence>
<feature type="region of interest" description="Disordered" evidence="11">
    <location>
        <begin position="720"/>
        <end position="740"/>
    </location>
</feature>
<dbReference type="Proteomes" id="UP001195483">
    <property type="component" value="Unassembled WGS sequence"/>
</dbReference>
<evidence type="ECO:0000256" key="11">
    <source>
        <dbReference type="SAM" id="MobiDB-lite"/>
    </source>
</evidence>
<accession>A0AAE0T4J3</accession>
<evidence type="ECO:0000313" key="14">
    <source>
        <dbReference type="Proteomes" id="UP001195483"/>
    </source>
</evidence>
<dbReference type="PANTHER" id="PTHR23090">
    <property type="entry name" value="NH 3 /GLUTAMINE-DEPENDENT NAD + SYNTHETASE"/>
    <property type="match status" value="1"/>
</dbReference>
<sequence>MGRKVTLAVCTLNQWAMDFEGNFQHILESIRQAKEQGATYRLGPELEICGYGCSDHFMESDTFLHSWQSLAQLLCSPVCQDIICDVGMPVMHKNIPYNCRVTFLNRKILLIRPKMVLCNDGNYRETRFFTAWAKPKQIEDHFLPRMIQDITGQVTVPIGDAVISTVDTCIGSEICEELWSPDSHNIDLSLDGVEIICNGSGSHHQLRKGNVRVDLIKAATARCGGIYMFSNLIGCDGERVYYDGGSMIAVNGQLVKQAPQFSLQEVIVSCATLDLEDVRNYKSSVRSRTDMGSRTTPFPRIQCNFALSCDDIFQPTSEPIEWHYHTPEEEISLGPASWLWDYLRRSNQGGFFLPLSGGIDSSSTACIVASMCNLVCTAIRNGEVKVLTDIRRIVGDPHYAPDDPQELCGRVFTTCYMGSENSSQETRNNAATLAKQMGSFHLSISIDIAVAATLSVFTSALKLVPKFKVHGGSPRENLALQNVQARIRMVLAYLFAQLVLWARGRSGGLLVLGSANVDESLRGYMTKYDCSSADINPIGGISKTDLRKFIKYCIAFFNFTALESIYKAPPTAELEPLADGKIAQTDEQDMGMTYEELSVYGKLRKIHHCGPYSMFCKLVQMWGDRLSPQEVADKVKHFFCSYAINRHKMTTLTPAYHAENYSPDDHRFDHRQFLYNALWPWQFRFIDQQIQKLEKSGGFRKEKQSKVSSATMNFMDKTVTSGRSTEGVGGRTEQGQSFVGQPSLPAGVVVTIAADSCQPDARLQTEWQSPESFSMEANTVTSHLVNSVLREENTLETEIETSKSFHKREVVSPFHKSCIDKIVEEQLQKGPPKEAVHAFLQILGKQEVETSCNSCWHLLEEPYLQTSTFLDKKRMIAAERVVEESNKKFKCTSLAILAA</sequence>
<dbReference type="NCBIfam" id="TIGR00552">
    <property type="entry name" value="nadE"/>
    <property type="match status" value="1"/>
</dbReference>
<dbReference type="GO" id="GO:0009435">
    <property type="term" value="P:NAD+ biosynthetic process"/>
    <property type="evidence" value="ECO:0007669"/>
    <property type="project" value="InterPro"/>
</dbReference>
<protein>
    <recommendedName>
        <fullName evidence="4">Glutamine-dependent NAD(+) synthetase</fullName>
        <ecNumber evidence="3">6.3.5.1</ecNumber>
    </recommendedName>
    <alternativeName>
        <fullName evidence="9">NAD(+) synthase [glutamine-hydrolyzing]</fullName>
    </alternativeName>
</protein>
<dbReference type="InterPro" id="IPR036526">
    <property type="entry name" value="C-N_Hydrolase_sf"/>
</dbReference>
<reference evidence="13" key="2">
    <citation type="journal article" date="2021" name="Genome Biol. Evol.">
        <title>Developing a high-quality reference genome for a parasitic bivalve with doubly uniparental inheritance (Bivalvia: Unionida).</title>
        <authorList>
            <person name="Smith C.H."/>
        </authorList>
    </citation>
    <scope>NUCLEOTIDE SEQUENCE</scope>
    <source>
        <strain evidence="13">CHS0354</strain>
        <tissue evidence="13">Mantle</tissue>
    </source>
</reference>
<dbReference type="InterPro" id="IPR003694">
    <property type="entry name" value="NAD_synthase"/>
</dbReference>
<dbReference type="InterPro" id="IPR014445">
    <property type="entry name" value="Gln-dep_NAD_synthase"/>
</dbReference>
<dbReference type="SUPFAM" id="SSF56317">
    <property type="entry name" value="Carbon-nitrogen hydrolase"/>
    <property type="match status" value="1"/>
</dbReference>
<feature type="domain" description="CN hydrolase" evidence="12">
    <location>
        <begin position="5"/>
        <end position="275"/>
    </location>
</feature>